<protein>
    <submittedName>
        <fullName evidence="10">Myocardin-related transcription factor B</fullName>
    </submittedName>
</protein>
<evidence type="ECO:0000259" key="9">
    <source>
        <dbReference type="PROSITE" id="PS50800"/>
    </source>
</evidence>
<dbReference type="GO" id="GO:0003713">
    <property type="term" value="F:transcription coactivator activity"/>
    <property type="evidence" value="ECO:0007669"/>
    <property type="project" value="TreeGrafter"/>
</dbReference>
<organism evidence="10 11">
    <name type="scientific">Trichonephila clavata</name>
    <name type="common">Joro spider</name>
    <name type="synonym">Nephila clavata</name>
    <dbReference type="NCBI Taxonomy" id="2740835"/>
    <lineage>
        <taxon>Eukaryota</taxon>
        <taxon>Metazoa</taxon>
        <taxon>Ecdysozoa</taxon>
        <taxon>Arthropoda</taxon>
        <taxon>Chelicerata</taxon>
        <taxon>Arachnida</taxon>
        <taxon>Araneae</taxon>
        <taxon>Araneomorphae</taxon>
        <taxon>Entelegynae</taxon>
        <taxon>Araneoidea</taxon>
        <taxon>Nephilidae</taxon>
        <taxon>Trichonephila</taxon>
    </lineage>
</organism>
<keyword evidence="2" id="KW-0677">Repeat</keyword>
<feature type="compositionally biased region" description="Low complexity" evidence="8">
    <location>
        <begin position="282"/>
        <end position="294"/>
    </location>
</feature>
<feature type="domain" description="SAP" evidence="9">
    <location>
        <begin position="477"/>
        <end position="511"/>
    </location>
</feature>
<feature type="repeat" description="RPEL" evidence="7">
    <location>
        <begin position="120"/>
        <end position="145"/>
    </location>
</feature>
<feature type="region of interest" description="Disordered" evidence="8">
    <location>
        <begin position="891"/>
        <end position="914"/>
    </location>
</feature>
<evidence type="ECO:0000256" key="2">
    <source>
        <dbReference type="ARBA" id="ARBA00022737"/>
    </source>
</evidence>
<dbReference type="InterPro" id="IPR003034">
    <property type="entry name" value="SAP_dom"/>
</dbReference>
<reference evidence="10" key="1">
    <citation type="submission" date="2020-07" db="EMBL/GenBank/DDBJ databases">
        <title>Multicomponent nature underlies the extraordinary mechanical properties of spider dragline silk.</title>
        <authorList>
            <person name="Kono N."/>
            <person name="Nakamura H."/>
            <person name="Mori M."/>
            <person name="Yoshida Y."/>
            <person name="Ohtoshi R."/>
            <person name="Malay A.D."/>
            <person name="Moran D.A.P."/>
            <person name="Tomita M."/>
            <person name="Numata K."/>
            <person name="Arakawa K."/>
        </authorList>
    </citation>
    <scope>NUCLEOTIDE SEQUENCE</scope>
</reference>
<dbReference type="PANTHER" id="PTHR22793:SF12">
    <property type="entry name" value="MYOCARDIN-RELATED TRANSCRIPTION FACTOR, ISOFORM H"/>
    <property type="match status" value="1"/>
</dbReference>
<dbReference type="InterPro" id="IPR036361">
    <property type="entry name" value="SAP_dom_sf"/>
</dbReference>
<dbReference type="Gene3D" id="1.10.720.30">
    <property type="entry name" value="SAP domain"/>
    <property type="match status" value="1"/>
</dbReference>
<dbReference type="Gene3D" id="6.10.140.2040">
    <property type="match status" value="1"/>
</dbReference>
<dbReference type="Pfam" id="PF02037">
    <property type="entry name" value="SAP"/>
    <property type="match status" value="1"/>
</dbReference>
<feature type="compositionally biased region" description="Polar residues" evidence="8">
    <location>
        <begin position="820"/>
        <end position="832"/>
    </location>
</feature>
<evidence type="ECO:0000256" key="3">
    <source>
        <dbReference type="ARBA" id="ARBA00023015"/>
    </source>
</evidence>
<feature type="compositionally biased region" description="Basic residues" evidence="8">
    <location>
        <begin position="366"/>
        <end position="380"/>
    </location>
</feature>
<evidence type="ECO:0000256" key="6">
    <source>
        <dbReference type="ARBA" id="ARBA00023242"/>
    </source>
</evidence>
<evidence type="ECO:0000256" key="5">
    <source>
        <dbReference type="ARBA" id="ARBA00023163"/>
    </source>
</evidence>
<evidence type="ECO:0000313" key="11">
    <source>
        <dbReference type="Proteomes" id="UP000887116"/>
    </source>
</evidence>
<feature type="compositionally biased region" description="Low complexity" evidence="8">
    <location>
        <begin position="901"/>
        <end position="910"/>
    </location>
</feature>
<keyword evidence="3" id="KW-0805">Transcription regulation</keyword>
<feature type="compositionally biased region" description="Polar residues" evidence="8">
    <location>
        <begin position="520"/>
        <end position="536"/>
    </location>
</feature>
<comment type="caution">
    <text evidence="10">The sequence shown here is derived from an EMBL/GenBank/DDBJ whole genome shotgun (WGS) entry which is preliminary data.</text>
</comment>
<feature type="region of interest" description="Disordered" evidence="8">
    <location>
        <begin position="801"/>
        <end position="842"/>
    </location>
</feature>
<evidence type="ECO:0000256" key="4">
    <source>
        <dbReference type="ARBA" id="ARBA00023054"/>
    </source>
</evidence>
<feature type="compositionally biased region" description="Low complexity" evidence="8">
    <location>
        <begin position="801"/>
        <end position="818"/>
    </location>
</feature>
<evidence type="ECO:0000313" key="10">
    <source>
        <dbReference type="EMBL" id="GFQ81148.1"/>
    </source>
</evidence>
<dbReference type="Gene3D" id="6.10.150.10">
    <property type="match status" value="1"/>
</dbReference>
<dbReference type="Proteomes" id="UP000887116">
    <property type="component" value="Unassembled WGS sequence"/>
</dbReference>
<dbReference type="SUPFAM" id="SSF68906">
    <property type="entry name" value="SAP domain"/>
    <property type="match status" value="1"/>
</dbReference>
<dbReference type="InterPro" id="IPR004018">
    <property type="entry name" value="RPEL_repeat"/>
</dbReference>
<dbReference type="SMART" id="SM00513">
    <property type="entry name" value="SAP"/>
    <property type="match status" value="1"/>
</dbReference>
<dbReference type="SMART" id="SM00707">
    <property type="entry name" value="RPEL"/>
    <property type="match status" value="3"/>
</dbReference>
<dbReference type="InterPro" id="IPR043451">
    <property type="entry name" value="Myocardin-like"/>
</dbReference>
<dbReference type="EMBL" id="BMAO01012403">
    <property type="protein sequence ID" value="GFQ81148.1"/>
    <property type="molecule type" value="Genomic_DNA"/>
</dbReference>
<keyword evidence="11" id="KW-1185">Reference proteome</keyword>
<dbReference type="PANTHER" id="PTHR22793">
    <property type="entry name" value="MYOCARDIN-RELATED TRANSCRIPTION FACTOR-RELATED"/>
    <property type="match status" value="1"/>
</dbReference>
<gene>
    <name evidence="10" type="primary">mrtfb</name>
    <name evidence="10" type="ORF">TNCT_676701</name>
</gene>
<dbReference type="PROSITE" id="PS50800">
    <property type="entry name" value="SAP"/>
    <property type="match status" value="1"/>
</dbReference>
<evidence type="ECO:0000256" key="1">
    <source>
        <dbReference type="ARBA" id="ARBA00004123"/>
    </source>
</evidence>
<evidence type="ECO:0000256" key="7">
    <source>
        <dbReference type="PROSITE-ProRule" id="PRU00401"/>
    </source>
</evidence>
<keyword evidence="6" id="KW-0539">Nucleus</keyword>
<dbReference type="OrthoDB" id="197676at2759"/>
<feature type="region of interest" description="Disordered" evidence="8">
    <location>
        <begin position="246"/>
        <end position="316"/>
    </location>
</feature>
<dbReference type="GO" id="GO:0005634">
    <property type="term" value="C:nucleus"/>
    <property type="evidence" value="ECO:0007669"/>
    <property type="project" value="UniProtKB-SubCell"/>
</dbReference>
<dbReference type="GO" id="GO:0045944">
    <property type="term" value="P:positive regulation of transcription by RNA polymerase II"/>
    <property type="evidence" value="ECO:0007669"/>
    <property type="project" value="TreeGrafter"/>
</dbReference>
<feature type="region of interest" description="Disordered" evidence="8">
    <location>
        <begin position="509"/>
        <end position="536"/>
    </location>
</feature>
<dbReference type="Pfam" id="PF02755">
    <property type="entry name" value="RPEL"/>
    <property type="match status" value="1"/>
</dbReference>
<comment type="subcellular location">
    <subcellularLocation>
        <location evidence="1">Nucleus</location>
    </subcellularLocation>
</comment>
<feature type="repeat" description="RPEL" evidence="7">
    <location>
        <begin position="164"/>
        <end position="189"/>
    </location>
</feature>
<feature type="region of interest" description="Disordered" evidence="8">
    <location>
        <begin position="347"/>
        <end position="380"/>
    </location>
</feature>
<feature type="region of interest" description="Disordered" evidence="8">
    <location>
        <begin position="856"/>
        <end position="878"/>
    </location>
</feature>
<evidence type="ECO:0000256" key="8">
    <source>
        <dbReference type="SAM" id="MobiDB-lite"/>
    </source>
</evidence>
<sequence>MDSIPDFSKDLGCYVMRVTSYEIEMCPHILEIEKCGTDVHVVVKSVFSPSGDNQRYWDIQLDPDLLETIVSIYPEWFKDCNMNVEGRDSTDNSMCLLSSDSKVKQENGESLQRPIDKNKESLKVKLMLRRPLNQLVDQGILPSLKSPPSFHEQRQKLERAKMGDLLKHKLQKRPDRQELIQQHILEESCLDSSQQEKQKHLKNGLLADNLSGMLSQRPGSIDLVKGNIINADELLAQAVRETLPFKSTCDTPSPKFKATLDEDSGSDGAFSPSPPYYFSEHSQSSLPSLEASEPSPNPNQGSPCSGVTSFSMSPPSSVSSPLSVFPSVVSPQSTGDQRAEFFVQHLQHPQQQQQLGLKEASSVPNKNRKKTKPKTQPKARTIKFHEYRGPADAQKNATATPTTLSESHSELWLHQQQLFLQVQQAVVHSQVHNNHVTAVQKPVGDQIVQTVQKQNTTNQAQQLFETPSSPQKLLSNFEDLKVSDLKAELKKKGLPVSGSKPQLIKRLRSQVPPSGDPPLHTNQTVPPTTPTALSNVTSPHTITVDSILLDNLQTIPTSDMAVNPSANMDLTPDTIKSLLNSIESDSMPSTLVSMDTEPETKLELGDLSDSSSTSLSNEHIVQLQQIWIEKLQRDLERSRKQLQQCQMRGDTHRPKTKWLQSRFFTQICSQKIQQLERKAPRRQQAVNISIPPSTSSSTNTNSTLTALLKSSPLNASPMGLGRMDLDLTSVTKPVTSFPESIMSTQVQDNKNDVLSEDDFPTLSLQVDASNDPDDFPGVVPIFVCHGSGDTLSPKAAVLTSPNALSNRSSSLPSFSALRTTKPSPTRSNTDPQFQIARPPPNYNEATKQLKIKQHHLTADGGDGNPRQSKKHKSSVKSQAVDDVLEILISNGELSPSAAQEPTTPVTPVTTHSESTSLPLFLPSSAHEPFFSKPLTTPLPPPSSAADLQLAASLQSLMDLTPPSSNSLDFDFPLDIAAMELEGLDSGHQEPSGLDQSLSMTMTPEVKTSLDFVMNKSTDLTNDLMRSAETTDGQDRGNDRGIDNDILIEWLGGYEESSTHSTTSNNFPSSSSYEIAHDPLFSNGHDTLDFFSGDDIDFKPQNDLNFLPWSENTT</sequence>
<keyword evidence="5" id="KW-0804">Transcription</keyword>
<feature type="compositionally biased region" description="Polar residues" evidence="8">
    <location>
        <begin position="891"/>
        <end position="900"/>
    </location>
</feature>
<dbReference type="PROSITE" id="PS51073">
    <property type="entry name" value="RPEL"/>
    <property type="match status" value="2"/>
</dbReference>
<accession>A0A8X6GF43</accession>
<proteinExistence type="predicted"/>
<keyword evidence="4" id="KW-0175">Coiled coil</keyword>
<dbReference type="AlphaFoldDB" id="A0A8X6GF43"/>
<name>A0A8X6GF43_TRICU</name>
<feature type="compositionally biased region" description="Low complexity" evidence="8">
    <location>
        <begin position="305"/>
        <end position="316"/>
    </location>
</feature>